<evidence type="ECO:0000259" key="5">
    <source>
        <dbReference type="Pfam" id="PF00389"/>
    </source>
</evidence>
<dbReference type="Gene3D" id="3.40.50.720">
    <property type="entry name" value="NAD(P)-binding Rossmann-like Domain"/>
    <property type="match status" value="2"/>
</dbReference>
<dbReference type="InterPro" id="IPR036291">
    <property type="entry name" value="NAD(P)-bd_dom_sf"/>
</dbReference>
<dbReference type="Proteomes" id="UP001595925">
    <property type="component" value="Unassembled WGS sequence"/>
</dbReference>
<evidence type="ECO:0000256" key="1">
    <source>
        <dbReference type="ARBA" id="ARBA00005854"/>
    </source>
</evidence>
<dbReference type="InterPro" id="IPR006140">
    <property type="entry name" value="D-isomer_DH_NAD-bd"/>
</dbReference>
<evidence type="ECO:0000313" key="7">
    <source>
        <dbReference type="EMBL" id="MFC4987573.1"/>
    </source>
</evidence>
<organism evidence="7 8">
    <name type="scientific">Saliphagus infecundisoli</name>
    <dbReference type="NCBI Taxonomy" id="1849069"/>
    <lineage>
        <taxon>Archaea</taxon>
        <taxon>Methanobacteriati</taxon>
        <taxon>Methanobacteriota</taxon>
        <taxon>Stenosarchaea group</taxon>
        <taxon>Halobacteria</taxon>
        <taxon>Halobacteriales</taxon>
        <taxon>Natrialbaceae</taxon>
        <taxon>Saliphagus</taxon>
    </lineage>
</organism>
<feature type="domain" description="D-isomer specific 2-hydroxyacid dehydrogenase NAD-binding" evidence="6">
    <location>
        <begin position="119"/>
        <end position="292"/>
    </location>
</feature>
<evidence type="ECO:0000313" key="8">
    <source>
        <dbReference type="Proteomes" id="UP001595925"/>
    </source>
</evidence>
<name>A0ABD5QD06_9EURY</name>
<dbReference type="Pfam" id="PF00389">
    <property type="entry name" value="2-Hacid_dh"/>
    <property type="match status" value="1"/>
</dbReference>
<evidence type="ECO:0000256" key="4">
    <source>
        <dbReference type="RuleBase" id="RU003719"/>
    </source>
</evidence>
<evidence type="ECO:0000259" key="6">
    <source>
        <dbReference type="Pfam" id="PF02826"/>
    </source>
</evidence>
<sequence>MEPDPTILVTISEGTLRESFFPPELRERLEGIGEIEWASEELTEVDLRERVEGVDVCVTGWGSPQVTSEVVERADSLELIAHTGGSVATIASPAAYDAGIRVVSANDPMAEFVAEHVLGTMLAARRRLPEFDRAMKEGKGTDSIPVESLIGAEIGLVGLGSIGRHLLAHLRSFDVSVTIYDPYLAEGTLAEYGFAERTDLETVLSGSDVVSIHASRTPETVEMLDSERLATLDDDTLLVNTARAELVVEEALLAELRSGRISAALDVFHEEPLPVDHELRGMDNVLLTPHVGGSRIRPPLTEAVLDDAENYLAGDPLAHEIPREQWELMTR</sequence>
<keyword evidence="2 4" id="KW-0560">Oxidoreductase</keyword>
<evidence type="ECO:0000256" key="2">
    <source>
        <dbReference type="ARBA" id="ARBA00023002"/>
    </source>
</evidence>
<dbReference type="Pfam" id="PF02826">
    <property type="entry name" value="2-Hacid_dh_C"/>
    <property type="match status" value="1"/>
</dbReference>
<dbReference type="InterPro" id="IPR006139">
    <property type="entry name" value="D-isomer_2_OHA_DH_cat_dom"/>
</dbReference>
<dbReference type="PANTHER" id="PTHR42789:SF1">
    <property type="entry name" value="D-ISOMER SPECIFIC 2-HYDROXYACID DEHYDROGENASE FAMILY PROTEIN (AFU_ORTHOLOGUE AFUA_6G10090)"/>
    <property type="match status" value="1"/>
</dbReference>
<feature type="domain" description="D-isomer specific 2-hydroxyacid dehydrogenase catalytic" evidence="5">
    <location>
        <begin position="23"/>
        <end position="319"/>
    </location>
</feature>
<dbReference type="CDD" id="cd12167">
    <property type="entry name" value="2-Hacid_dh_8"/>
    <property type="match status" value="1"/>
</dbReference>
<dbReference type="GO" id="GO:0016491">
    <property type="term" value="F:oxidoreductase activity"/>
    <property type="evidence" value="ECO:0007669"/>
    <property type="project" value="UniProtKB-KW"/>
</dbReference>
<evidence type="ECO:0000256" key="3">
    <source>
        <dbReference type="ARBA" id="ARBA00023027"/>
    </source>
</evidence>
<dbReference type="EMBL" id="JBHSJG010000028">
    <property type="protein sequence ID" value="MFC4987573.1"/>
    <property type="molecule type" value="Genomic_DNA"/>
</dbReference>
<dbReference type="SUPFAM" id="SSF52283">
    <property type="entry name" value="Formate/glycerate dehydrogenase catalytic domain-like"/>
    <property type="match status" value="1"/>
</dbReference>
<proteinExistence type="inferred from homology"/>
<gene>
    <name evidence="7" type="ORF">ACFPFO_07320</name>
</gene>
<dbReference type="PANTHER" id="PTHR42789">
    <property type="entry name" value="D-ISOMER SPECIFIC 2-HYDROXYACID DEHYDROGENASE FAMILY PROTEIN (AFU_ORTHOLOGUE AFUA_6G10090)"/>
    <property type="match status" value="1"/>
</dbReference>
<accession>A0ABD5QD06</accession>
<keyword evidence="8" id="KW-1185">Reference proteome</keyword>
<protein>
    <submittedName>
        <fullName evidence="7">Hydroxyacid dehydrogenase</fullName>
    </submittedName>
</protein>
<dbReference type="InterPro" id="IPR050857">
    <property type="entry name" value="D-2-hydroxyacid_DH"/>
</dbReference>
<keyword evidence="3" id="KW-0520">NAD</keyword>
<comment type="caution">
    <text evidence="7">The sequence shown here is derived from an EMBL/GenBank/DDBJ whole genome shotgun (WGS) entry which is preliminary data.</text>
</comment>
<comment type="similarity">
    <text evidence="1 4">Belongs to the D-isomer specific 2-hydroxyacid dehydrogenase family.</text>
</comment>
<dbReference type="AlphaFoldDB" id="A0ABD5QD06"/>
<dbReference type="SUPFAM" id="SSF51735">
    <property type="entry name" value="NAD(P)-binding Rossmann-fold domains"/>
    <property type="match status" value="1"/>
</dbReference>
<dbReference type="RefSeq" id="WP_224828107.1">
    <property type="nucleotide sequence ID" value="NZ_JAIVEF010000004.1"/>
</dbReference>
<reference evidence="7 8" key="1">
    <citation type="journal article" date="2019" name="Int. J. Syst. Evol. Microbiol.">
        <title>The Global Catalogue of Microorganisms (GCM) 10K type strain sequencing project: providing services to taxonomists for standard genome sequencing and annotation.</title>
        <authorList>
            <consortium name="The Broad Institute Genomics Platform"/>
            <consortium name="The Broad Institute Genome Sequencing Center for Infectious Disease"/>
            <person name="Wu L."/>
            <person name="Ma J."/>
        </authorList>
    </citation>
    <scope>NUCLEOTIDE SEQUENCE [LARGE SCALE GENOMIC DNA]</scope>
    <source>
        <strain evidence="7 8">CGMCC 1.15824</strain>
    </source>
</reference>